<evidence type="ECO:0000256" key="8">
    <source>
        <dbReference type="ARBA" id="ARBA00023098"/>
    </source>
</evidence>
<evidence type="ECO:0000256" key="2">
    <source>
        <dbReference type="ARBA" id="ARBA00011883"/>
    </source>
</evidence>
<dbReference type="PROSITE" id="PS50989">
    <property type="entry name" value="COA_CT_CTER"/>
    <property type="match status" value="2"/>
</dbReference>
<evidence type="ECO:0000256" key="4">
    <source>
        <dbReference type="ARBA" id="ARBA00022679"/>
    </source>
</evidence>
<evidence type="ECO:0000256" key="6">
    <source>
        <dbReference type="ARBA" id="ARBA00022832"/>
    </source>
</evidence>
<keyword evidence="6" id="KW-0276">Fatty acid metabolism</keyword>
<keyword evidence="8" id="KW-0443">Lipid metabolism</keyword>
<feature type="domain" description="CoA carboxyltransferase C-terminal" evidence="12">
    <location>
        <begin position="132"/>
        <end position="196"/>
    </location>
</feature>
<proteinExistence type="predicted"/>
<feature type="region of interest" description="Disordered" evidence="11">
    <location>
        <begin position="469"/>
        <end position="489"/>
    </location>
</feature>
<dbReference type="EMBL" id="JACGWJ010000019">
    <property type="protein sequence ID" value="KAL0344488.1"/>
    <property type="molecule type" value="Genomic_DNA"/>
</dbReference>
<dbReference type="SUPFAM" id="SSF52096">
    <property type="entry name" value="ClpP/crotonase"/>
    <property type="match status" value="1"/>
</dbReference>
<gene>
    <name evidence="13" type="ORF">Sradi_4280100</name>
</gene>
<dbReference type="AlphaFoldDB" id="A0AAW2NM59"/>
<comment type="pathway">
    <text evidence="1">Lipid metabolism; malonyl-CoA biosynthesis; malonyl-CoA from acetyl-CoA: step 1/1.</text>
</comment>
<evidence type="ECO:0000256" key="9">
    <source>
        <dbReference type="ARBA" id="ARBA00023160"/>
    </source>
</evidence>
<dbReference type="GO" id="GO:0003989">
    <property type="term" value="F:acetyl-CoA carboxylase activity"/>
    <property type="evidence" value="ECO:0007669"/>
    <property type="project" value="InterPro"/>
</dbReference>
<dbReference type="GO" id="GO:0016743">
    <property type="term" value="F:carboxyl- or carbamoyltransferase activity"/>
    <property type="evidence" value="ECO:0007669"/>
    <property type="project" value="InterPro"/>
</dbReference>
<feature type="domain" description="CoA carboxyltransferase C-terminal" evidence="12">
    <location>
        <begin position="206"/>
        <end position="321"/>
    </location>
</feature>
<keyword evidence="9" id="KW-0275">Fatty acid biosynthesis</keyword>
<dbReference type="InterPro" id="IPR029045">
    <property type="entry name" value="ClpP/crotonase-like_dom_sf"/>
</dbReference>
<name>A0AAW2NM59_SESRA</name>
<reference evidence="13" key="1">
    <citation type="submission" date="2020-06" db="EMBL/GenBank/DDBJ databases">
        <authorList>
            <person name="Li T."/>
            <person name="Hu X."/>
            <person name="Zhang T."/>
            <person name="Song X."/>
            <person name="Zhang H."/>
            <person name="Dai N."/>
            <person name="Sheng W."/>
            <person name="Hou X."/>
            <person name="Wei L."/>
        </authorList>
    </citation>
    <scope>NUCLEOTIDE SEQUENCE</scope>
    <source>
        <strain evidence="13">G02</strain>
        <tissue evidence="13">Leaf</tissue>
    </source>
</reference>
<dbReference type="PANTHER" id="PTHR42853">
    <property type="entry name" value="ACETYL-COENZYME A CARBOXYLASE CARBOXYL TRANSFERASE SUBUNIT ALPHA"/>
    <property type="match status" value="1"/>
</dbReference>
<keyword evidence="7" id="KW-0067">ATP-binding</keyword>
<evidence type="ECO:0000313" key="13">
    <source>
        <dbReference type="EMBL" id="KAL0344488.1"/>
    </source>
</evidence>
<evidence type="ECO:0000256" key="1">
    <source>
        <dbReference type="ARBA" id="ARBA00004956"/>
    </source>
</evidence>
<reference evidence="13" key="2">
    <citation type="journal article" date="2024" name="Plant">
        <title>Genomic evolution and insights into agronomic trait innovations of Sesamum species.</title>
        <authorList>
            <person name="Miao H."/>
            <person name="Wang L."/>
            <person name="Qu L."/>
            <person name="Liu H."/>
            <person name="Sun Y."/>
            <person name="Le M."/>
            <person name="Wang Q."/>
            <person name="Wei S."/>
            <person name="Zheng Y."/>
            <person name="Lin W."/>
            <person name="Duan Y."/>
            <person name="Cao H."/>
            <person name="Xiong S."/>
            <person name="Wang X."/>
            <person name="Wei L."/>
            <person name="Li C."/>
            <person name="Ma Q."/>
            <person name="Ju M."/>
            <person name="Zhao R."/>
            <person name="Li G."/>
            <person name="Mu C."/>
            <person name="Tian Q."/>
            <person name="Mei H."/>
            <person name="Zhang T."/>
            <person name="Gao T."/>
            <person name="Zhang H."/>
        </authorList>
    </citation>
    <scope>NUCLEOTIDE SEQUENCE</scope>
    <source>
        <strain evidence="13">G02</strain>
    </source>
</reference>
<dbReference type="InterPro" id="IPR011763">
    <property type="entry name" value="COA_CT_C"/>
</dbReference>
<dbReference type="PANTHER" id="PTHR42853:SF3">
    <property type="entry name" value="ACETYL-COENZYME A CARBOXYLASE CARBOXYL TRANSFERASE SUBUNIT ALPHA, CHLOROPLASTIC"/>
    <property type="match status" value="1"/>
</dbReference>
<keyword evidence="5" id="KW-0547">Nucleotide-binding</keyword>
<comment type="caution">
    <text evidence="13">The sequence shown here is derived from an EMBL/GenBank/DDBJ whole genome shotgun (WGS) entry which is preliminary data.</text>
</comment>
<comment type="catalytic activity">
    <reaction evidence="10">
        <text>N(6)-carboxybiotinyl-L-lysyl-[protein] + acetyl-CoA = N(6)-biotinyl-L-lysyl-[protein] + malonyl-CoA</text>
        <dbReference type="Rhea" id="RHEA:54728"/>
        <dbReference type="Rhea" id="RHEA-COMP:10505"/>
        <dbReference type="Rhea" id="RHEA-COMP:10506"/>
        <dbReference type="ChEBI" id="CHEBI:57288"/>
        <dbReference type="ChEBI" id="CHEBI:57384"/>
        <dbReference type="ChEBI" id="CHEBI:83144"/>
        <dbReference type="ChEBI" id="CHEBI:83145"/>
        <dbReference type="EC" id="2.1.3.15"/>
    </reaction>
</comment>
<protein>
    <recommendedName>
        <fullName evidence="2">acetyl-CoA carboxytransferase</fullName>
        <ecNumber evidence="2">2.1.3.15</ecNumber>
    </recommendedName>
</protein>
<evidence type="ECO:0000256" key="7">
    <source>
        <dbReference type="ARBA" id="ARBA00022840"/>
    </source>
</evidence>
<evidence type="ECO:0000259" key="12">
    <source>
        <dbReference type="PROSITE" id="PS50989"/>
    </source>
</evidence>
<evidence type="ECO:0000256" key="3">
    <source>
        <dbReference type="ARBA" id="ARBA00022516"/>
    </source>
</evidence>
<evidence type="ECO:0000256" key="10">
    <source>
        <dbReference type="ARBA" id="ARBA00049152"/>
    </source>
</evidence>
<sequence>MSSMTQTPASFTGNLTSKPTASDLLRSSINGVSGVPLKALGRAQLGARMRNISITARVRKVKKHEYPWPEDPDPNVKGGVLSHLSPFKPLKEKPKPVTLDFEKPLMDLQKKIIDVQKMANETGLDFSDQIISLENKYQQALKDLYTHLTPIQRVNIARHPNRPTFLDHVFNITEKFVELHGDRAGYDDPAVVTGLGGSYRSEFEDMFGLKVPIVSIVMGEGGSGGALAIGCANKLLMLENAVFYVASPEACAAILWKSAKASPKEPLGGAHADPYWTSQQIKTAILESMDVNMKKKDKPIVPISKTSESELRDEVEKLKTQILETSKSSVEHPGTGLKEMIEKLKREIDYEYDEAAKALGMQDKILMLREEVAKARNHNDQLAHPALKEKIDHVKDEFDKNLPSAPNYPNLKYKLDMLKELSKASNLTKKSTTRDELKLEINKRFSEFMDRPDVKQKIEMLKAEIASSGVSNIDSKPELKEKVSQMSEN</sequence>
<evidence type="ECO:0000256" key="11">
    <source>
        <dbReference type="SAM" id="MobiDB-lite"/>
    </source>
</evidence>
<feature type="region of interest" description="Disordered" evidence="11">
    <location>
        <begin position="1"/>
        <end position="20"/>
    </location>
</feature>
<dbReference type="GO" id="GO:0005524">
    <property type="term" value="F:ATP binding"/>
    <property type="evidence" value="ECO:0007669"/>
    <property type="project" value="UniProtKB-KW"/>
</dbReference>
<dbReference type="Pfam" id="PF03255">
    <property type="entry name" value="ACCA"/>
    <property type="match status" value="2"/>
</dbReference>
<dbReference type="GO" id="GO:0009317">
    <property type="term" value="C:acetyl-CoA carboxylase complex"/>
    <property type="evidence" value="ECO:0007669"/>
    <property type="project" value="InterPro"/>
</dbReference>
<dbReference type="GO" id="GO:0006633">
    <property type="term" value="P:fatty acid biosynthetic process"/>
    <property type="evidence" value="ECO:0007669"/>
    <property type="project" value="UniProtKB-KW"/>
</dbReference>
<accession>A0AAW2NM59</accession>
<keyword evidence="4 13" id="KW-0808">Transferase</keyword>
<evidence type="ECO:0000256" key="5">
    <source>
        <dbReference type="ARBA" id="ARBA00022741"/>
    </source>
</evidence>
<organism evidence="13">
    <name type="scientific">Sesamum radiatum</name>
    <name type="common">Black benniseed</name>
    <dbReference type="NCBI Taxonomy" id="300843"/>
    <lineage>
        <taxon>Eukaryota</taxon>
        <taxon>Viridiplantae</taxon>
        <taxon>Streptophyta</taxon>
        <taxon>Embryophyta</taxon>
        <taxon>Tracheophyta</taxon>
        <taxon>Spermatophyta</taxon>
        <taxon>Magnoliopsida</taxon>
        <taxon>eudicotyledons</taxon>
        <taxon>Gunneridae</taxon>
        <taxon>Pentapetalae</taxon>
        <taxon>asterids</taxon>
        <taxon>lamiids</taxon>
        <taxon>Lamiales</taxon>
        <taxon>Pedaliaceae</taxon>
        <taxon>Sesamum</taxon>
    </lineage>
</organism>
<keyword evidence="3" id="KW-0444">Lipid biosynthesis</keyword>
<dbReference type="Gene3D" id="3.90.226.10">
    <property type="entry name" value="2-enoyl-CoA Hydratase, Chain A, domain 1"/>
    <property type="match status" value="2"/>
</dbReference>
<dbReference type="InterPro" id="IPR001095">
    <property type="entry name" value="Acetyl_CoA_COase_a_su"/>
</dbReference>
<dbReference type="EC" id="2.1.3.15" evidence="2"/>